<dbReference type="GO" id="GO:0030246">
    <property type="term" value="F:carbohydrate binding"/>
    <property type="evidence" value="ECO:0007669"/>
    <property type="project" value="UniProtKB-KW"/>
</dbReference>
<dbReference type="Gene3D" id="3.10.100.10">
    <property type="entry name" value="Mannose-Binding Protein A, subunit A"/>
    <property type="match status" value="1"/>
</dbReference>
<dbReference type="InterPro" id="IPR016187">
    <property type="entry name" value="CTDL_fold"/>
</dbReference>
<evidence type="ECO:0000259" key="3">
    <source>
        <dbReference type="PROSITE" id="PS50041"/>
    </source>
</evidence>
<sequence length="152" mass="17574">FLLCCNLFKDQPCQKCEEGWEQDRGQCYFFSINGSSWEESRNGLNSSTFPLQSFLSNRLIEKMDNTEDKFWIGLTDSEVEGEWLWVDGSRLNTSLSFWFAQEPDNWTQENPDGEDCARMGEGMWWDKSCKASQKSICEKQAEMGRTAVTCVT</sequence>
<evidence type="ECO:0000256" key="1">
    <source>
        <dbReference type="ARBA" id="ARBA00022734"/>
    </source>
</evidence>
<evidence type="ECO:0000313" key="4">
    <source>
        <dbReference type="Ensembl" id="ENSSDUP00000011754.1"/>
    </source>
</evidence>
<accession>A0A3B4TZM4</accession>
<evidence type="ECO:0000313" key="5">
    <source>
        <dbReference type="Proteomes" id="UP000261420"/>
    </source>
</evidence>
<dbReference type="SMART" id="SM00034">
    <property type="entry name" value="CLECT"/>
    <property type="match status" value="1"/>
</dbReference>
<evidence type="ECO:0000256" key="2">
    <source>
        <dbReference type="ARBA" id="ARBA00023157"/>
    </source>
</evidence>
<feature type="domain" description="C-type lectin" evidence="3">
    <location>
        <begin position="23"/>
        <end position="138"/>
    </location>
</feature>
<dbReference type="PANTHER" id="PTHR46746:SF9">
    <property type="entry name" value="CD209 ANTIGEN-LIKE PROTEIN C-LIKE"/>
    <property type="match status" value="1"/>
</dbReference>
<dbReference type="GeneTree" id="ENSGT01030000234575"/>
<dbReference type="Proteomes" id="UP000261420">
    <property type="component" value="Unplaced"/>
</dbReference>
<dbReference type="InterPro" id="IPR051379">
    <property type="entry name" value="C-type_Lectin_Receptor_IMM"/>
</dbReference>
<proteinExistence type="predicted"/>
<dbReference type="PANTHER" id="PTHR46746">
    <property type="entry name" value="KILLER CELL LECTIN-LIKE RECEPTOR SUBFAMILY F MEMBER 2"/>
    <property type="match status" value="1"/>
</dbReference>
<reference evidence="4" key="2">
    <citation type="submission" date="2025-09" db="UniProtKB">
        <authorList>
            <consortium name="Ensembl"/>
        </authorList>
    </citation>
    <scope>IDENTIFICATION</scope>
</reference>
<dbReference type="SUPFAM" id="SSF56436">
    <property type="entry name" value="C-type lectin-like"/>
    <property type="match status" value="1"/>
</dbReference>
<dbReference type="AlphaFoldDB" id="A0A3B4TZM4"/>
<dbReference type="Pfam" id="PF00059">
    <property type="entry name" value="Lectin_C"/>
    <property type="match status" value="1"/>
</dbReference>
<name>A0A3B4TZM4_SERDU</name>
<dbReference type="PROSITE" id="PS00615">
    <property type="entry name" value="C_TYPE_LECTIN_1"/>
    <property type="match status" value="1"/>
</dbReference>
<keyword evidence="2" id="KW-1015">Disulfide bond</keyword>
<organism evidence="4 5">
    <name type="scientific">Seriola dumerili</name>
    <name type="common">Greater amberjack</name>
    <name type="synonym">Caranx dumerili</name>
    <dbReference type="NCBI Taxonomy" id="41447"/>
    <lineage>
        <taxon>Eukaryota</taxon>
        <taxon>Metazoa</taxon>
        <taxon>Chordata</taxon>
        <taxon>Craniata</taxon>
        <taxon>Vertebrata</taxon>
        <taxon>Euteleostomi</taxon>
        <taxon>Actinopterygii</taxon>
        <taxon>Neopterygii</taxon>
        <taxon>Teleostei</taxon>
        <taxon>Neoteleostei</taxon>
        <taxon>Acanthomorphata</taxon>
        <taxon>Carangaria</taxon>
        <taxon>Carangiformes</taxon>
        <taxon>Carangidae</taxon>
        <taxon>Seriola</taxon>
    </lineage>
</organism>
<dbReference type="InterPro" id="IPR001304">
    <property type="entry name" value="C-type_lectin-like"/>
</dbReference>
<keyword evidence="5" id="KW-1185">Reference proteome</keyword>
<dbReference type="Ensembl" id="ENSSDUT00000011971.1">
    <property type="protein sequence ID" value="ENSSDUP00000011754.1"/>
    <property type="gene ID" value="ENSSDUG00000008564.1"/>
</dbReference>
<dbReference type="InterPro" id="IPR018378">
    <property type="entry name" value="C-type_lectin_CS"/>
</dbReference>
<dbReference type="PROSITE" id="PS50041">
    <property type="entry name" value="C_TYPE_LECTIN_2"/>
    <property type="match status" value="1"/>
</dbReference>
<dbReference type="OMA" id="QSSWKQS"/>
<keyword evidence="1" id="KW-0430">Lectin</keyword>
<protein>
    <recommendedName>
        <fullName evidence="3">C-type lectin domain-containing protein</fullName>
    </recommendedName>
</protein>
<reference evidence="4" key="1">
    <citation type="submission" date="2025-08" db="UniProtKB">
        <authorList>
            <consortium name="Ensembl"/>
        </authorList>
    </citation>
    <scope>IDENTIFICATION</scope>
</reference>
<dbReference type="InterPro" id="IPR016186">
    <property type="entry name" value="C-type_lectin-like/link_sf"/>
</dbReference>